<dbReference type="InterPro" id="IPR036388">
    <property type="entry name" value="WH-like_DNA-bd_sf"/>
</dbReference>
<dbReference type="OrthoDB" id="9799482at2"/>
<evidence type="ECO:0000256" key="2">
    <source>
        <dbReference type="ARBA" id="ARBA00023125"/>
    </source>
</evidence>
<dbReference type="InterPro" id="IPR028082">
    <property type="entry name" value="Peripla_BP_I"/>
</dbReference>
<dbReference type="InterPro" id="IPR000524">
    <property type="entry name" value="Tscrpt_reg_HTH_GntR"/>
</dbReference>
<dbReference type="Proteomes" id="UP000298246">
    <property type="component" value="Unassembled WGS sequence"/>
</dbReference>
<dbReference type="CDD" id="cd06267">
    <property type="entry name" value="PBP1_LacI_sugar_binding-like"/>
    <property type="match status" value="1"/>
</dbReference>
<evidence type="ECO:0000313" key="6">
    <source>
        <dbReference type="Proteomes" id="UP000298246"/>
    </source>
</evidence>
<keyword evidence="6" id="KW-1185">Reference proteome</keyword>
<dbReference type="CDD" id="cd07377">
    <property type="entry name" value="WHTH_GntR"/>
    <property type="match status" value="1"/>
</dbReference>
<dbReference type="PRINTS" id="PR00035">
    <property type="entry name" value="HTHGNTR"/>
</dbReference>
<name>A0A4Y8PRT7_9BACL</name>
<keyword evidence="2" id="KW-0238">DNA-binding</keyword>
<sequence>MSTKRVPFYQQLRAYISEKIHSGEWRAEDRFPSENELAQQFQVSRIIVKKALETLVRDGVVSRMRGSGTYLLNAAEAPASDRANWVACLLPSLDNMFALKALTGIEQVVSASGYKLMFIATQFDINNEKMRLQEVFENKRIQGVIIYPTEGTTYNEKLLELSLRQYPLVLIDRYLRGCQTNLVVSDNIGGAYEAVTYLIRQGHREIGFISSKLNGTTSLEERLAGYEKALADHGIPYRNQHVLMDFDAASIREFLLANKGITAIFGAVNFAGKLVMDAAEQLGISIPGDLSLLFFDDYDFAEFSKVPPSVVTQDAVAVGRAAAEQLLRQIGDPEGEKQRIVIPTTLILRNSIRTL</sequence>
<reference evidence="5 6" key="1">
    <citation type="submission" date="2017-03" db="EMBL/GenBank/DDBJ databases">
        <title>Isolation of Levoglucosan Utilizing Bacteria.</title>
        <authorList>
            <person name="Arya A.S."/>
        </authorList>
    </citation>
    <scope>NUCLEOTIDE SEQUENCE [LARGE SCALE GENOMIC DNA]</scope>
    <source>
        <strain evidence="5 6">MEC069</strain>
    </source>
</reference>
<evidence type="ECO:0000256" key="1">
    <source>
        <dbReference type="ARBA" id="ARBA00023015"/>
    </source>
</evidence>
<dbReference type="GO" id="GO:0003700">
    <property type="term" value="F:DNA-binding transcription factor activity"/>
    <property type="evidence" value="ECO:0007669"/>
    <property type="project" value="InterPro"/>
</dbReference>
<dbReference type="Gene3D" id="3.40.50.2300">
    <property type="match status" value="2"/>
</dbReference>
<dbReference type="SUPFAM" id="SSF46785">
    <property type="entry name" value="Winged helix' DNA-binding domain"/>
    <property type="match status" value="1"/>
</dbReference>
<proteinExistence type="predicted"/>
<dbReference type="InterPro" id="IPR046335">
    <property type="entry name" value="LacI/GalR-like_sensor"/>
</dbReference>
<dbReference type="RefSeq" id="WP_134757486.1">
    <property type="nucleotide sequence ID" value="NZ_MYFO02000014.1"/>
</dbReference>
<evidence type="ECO:0000259" key="4">
    <source>
        <dbReference type="PROSITE" id="PS50949"/>
    </source>
</evidence>
<feature type="domain" description="HTH gntR-type" evidence="4">
    <location>
        <begin position="6"/>
        <end position="74"/>
    </location>
</feature>
<protein>
    <recommendedName>
        <fullName evidence="4">HTH gntR-type domain-containing protein</fullName>
    </recommendedName>
</protein>
<accession>A0A4Y8PRT7</accession>
<dbReference type="Pfam" id="PF13377">
    <property type="entry name" value="Peripla_BP_3"/>
    <property type="match status" value="1"/>
</dbReference>
<dbReference type="SMART" id="SM00345">
    <property type="entry name" value="HTH_GNTR"/>
    <property type="match status" value="1"/>
</dbReference>
<dbReference type="PANTHER" id="PTHR30146:SF109">
    <property type="entry name" value="HTH-TYPE TRANSCRIPTIONAL REGULATOR GALS"/>
    <property type="match status" value="1"/>
</dbReference>
<dbReference type="Pfam" id="PF00392">
    <property type="entry name" value="GntR"/>
    <property type="match status" value="1"/>
</dbReference>
<dbReference type="EMBL" id="MYFO01000058">
    <property type="protein sequence ID" value="TFE83090.1"/>
    <property type="molecule type" value="Genomic_DNA"/>
</dbReference>
<gene>
    <name evidence="5" type="ORF">B5M42_23840</name>
</gene>
<dbReference type="InterPro" id="IPR036390">
    <property type="entry name" value="WH_DNA-bd_sf"/>
</dbReference>
<evidence type="ECO:0000313" key="5">
    <source>
        <dbReference type="EMBL" id="TFE83090.1"/>
    </source>
</evidence>
<comment type="caution">
    <text evidence="5">The sequence shown here is derived from an EMBL/GenBank/DDBJ whole genome shotgun (WGS) entry which is preliminary data.</text>
</comment>
<keyword evidence="1" id="KW-0805">Transcription regulation</keyword>
<dbReference type="SUPFAM" id="SSF53822">
    <property type="entry name" value="Periplasmic binding protein-like I"/>
    <property type="match status" value="1"/>
</dbReference>
<keyword evidence="3" id="KW-0804">Transcription</keyword>
<organism evidence="5 6">
    <name type="scientific">Paenibacillus athensensis</name>
    <dbReference type="NCBI Taxonomy" id="1967502"/>
    <lineage>
        <taxon>Bacteria</taxon>
        <taxon>Bacillati</taxon>
        <taxon>Bacillota</taxon>
        <taxon>Bacilli</taxon>
        <taxon>Bacillales</taxon>
        <taxon>Paenibacillaceae</taxon>
        <taxon>Paenibacillus</taxon>
    </lineage>
</organism>
<dbReference type="FunFam" id="1.10.10.10:FF:000079">
    <property type="entry name" value="GntR family transcriptional regulator"/>
    <property type="match status" value="1"/>
</dbReference>
<dbReference type="PANTHER" id="PTHR30146">
    <property type="entry name" value="LACI-RELATED TRANSCRIPTIONAL REPRESSOR"/>
    <property type="match status" value="1"/>
</dbReference>
<dbReference type="GO" id="GO:0000976">
    <property type="term" value="F:transcription cis-regulatory region binding"/>
    <property type="evidence" value="ECO:0007669"/>
    <property type="project" value="TreeGrafter"/>
</dbReference>
<dbReference type="AlphaFoldDB" id="A0A4Y8PRT7"/>
<dbReference type="PROSITE" id="PS50949">
    <property type="entry name" value="HTH_GNTR"/>
    <property type="match status" value="1"/>
</dbReference>
<evidence type="ECO:0000256" key="3">
    <source>
        <dbReference type="ARBA" id="ARBA00023163"/>
    </source>
</evidence>
<dbReference type="Gene3D" id="1.10.10.10">
    <property type="entry name" value="Winged helix-like DNA-binding domain superfamily/Winged helix DNA-binding domain"/>
    <property type="match status" value="1"/>
</dbReference>